<organism evidence="3 4">
    <name type="scientific">Chroogloeocystis siderophila 5.2 s.c.1</name>
    <dbReference type="NCBI Taxonomy" id="247279"/>
    <lineage>
        <taxon>Bacteria</taxon>
        <taxon>Bacillati</taxon>
        <taxon>Cyanobacteriota</taxon>
        <taxon>Cyanophyceae</taxon>
        <taxon>Oscillatoriophycideae</taxon>
        <taxon>Chroococcales</taxon>
        <taxon>Chroococcaceae</taxon>
        <taxon>Chroogloeocystis</taxon>
    </lineage>
</organism>
<evidence type="ECO:0000259" key="2">
    <source>
        <dbReference type="Pfam" id="PF00582"/>
    </source>
</evidence>
<dbReference type="InterPro" id="IPR006016">
    <property type="entry name" value="UspA"/>
</dbReference>
<dbReference type="OrthoDB" id="516822at2"/>
<name>A0A1U7HU80_9CHRO</name>
<dbReference type="PANTHER" id="PTHR46268:SF8">
    <property type="entry name" value="UNIVERSAL STRESS PROTEIN SLL1388"/>
    <property type="match status" value="1"/>
</dbReference>
<sequence length="175" mass="18967">MHQRILVAINHSAGSEQVFEEALELAKDTGAKLMLLHVLSSDAVGGFAPFSMGMLYSPLIASELAEAHRKQWEAQEERSLKLLRAYAEKAAAANVTTEFTQNLGDSGGVICQLAKIWDADLIVMGRRGLTGLGEWLSDSVSNYVIHHAPCSVFIVQGKTLQDTTASNAQEVVVQQ</sequence>
<comment type="similarity">
    <text evidence="1">Belongs to the universal stress protein A family.</text>
</comment>
<feature type="domain" description="UspA" evidence="2">
    <location>
        <begin position="1"/>
        <end position="155"/>
    </location>
</feature>
<dbReference type="SUPFAM" id="SSF52402">
    <property type="entry name" value="Adenine nucleotide alpha hydrolases-like"/>
    <property type="match status" value="1"/>
</dbReference>
<dbReference type="InterPro" id="IPR006015">
    <property type="entry name" value="Universal_stress_UspA"/>
</dbReference>
<gene>
    <name evidence="3" type="ORF">NIES1031_10710</name>
</gene>
<dbReference type="Proteomes" id="UP000185984">
    <property type="component" value="Unassembled WGS sequence"/>
</dbReference>
<accession>A0A1U7HU80</accession>
<evidence type="ECO:0000256" key="1">
    <source>
        <dbReference type="ARBA" id="ARBA00008791"/>
    </source>
</evidence>
<dbReference type="PRINTS" id="PR01438">
    <property type="entry name" value="UNVRSLSTRESS"/>
</dbReference>
<evidence type="ECO:0000313" key="4">
    <source>
        <dbReference type="Proteomes" id="UP000185984"/>
    </source>
</evidence>
<keyword evidence="4" id="KW-1185">Reference proteome</keyword>
<protein>
    <recommendedName>
        <fullName evidence="2">UspA domain-containing protein</fullName>
    </recommendedName>
</protein>
<evidence type="ECO:0000313" key="3">
    <source>
        <dbReference type="EMBL" id="OKH27163.1"/>
    </source>
</evidence>
<proteinExistence type="inferred from homology"/>
<dbReference type="InterPro" id="IPR014729">
    <property type="entry name" value="Rossmann-like_a/b/a_fold"/>
</dbReference>
<reference evidence="3 4" key="1">
    <citation type="submission" date="2016-11" db="EMBL/GenBank/DDBJ databases">
        <title>Draft Genome Sequences of Nine Cyanobacterial Strains from Diverse Habitats.</title>
        <authorList>
            <person name="Zhu T."/>
            <person name="Hou S."/>
            <person name="Lu X."/>
            <person name="Hess W.R."/>
        </authorList>
    </citation>
    <scope>NUCLEOTIDE SEQUENCE [LARGE SCALE GENOMIC DNA]</scope>
    <source>
        <strain evidence="3 4">5.2 s.c.1</strain>
    </source>
</reference>
<dbReference type="PANTHER" id="PTHR46268">
    <property type="entry name" value="STRESS RESPONSE PROTEIN NHAX"/>
    <property type="match status" value="1"/>
</dbReference>
<dbReference type="EMBL" id="MRCC01000007">
    <property type="protein sequence ID" value="OKH27163.1"/>
    <property type="molecule type" value="Genomic_DNA"/>
</dbReference>
<dbReference type="Gene3D" id="3.40.50.620">
    <property type="entry name" value="HUPs"/>
    <property type="match status" value="1"/>
</dbReference>
<dbReference type="RefSeq" id="WP_073549371.1">
    <property type="nucleotide sequence ID" value="NZ_CAWMVK010000041.1"/>
</dbReference>
<dbReference type="AlphaFoldDB" id="A0A1U7HU80"/>
<dbReference type="Pfam" id="PF00582">
    <property type="entry name" value="Usp"/>
    <property type="match status" value="1"/>
</dbReference>
<dbReference type="CDD" id="cd00293">
    <property type="entry name" value="USP-like"/>
    <property type="match status" value="1"/>
</dbReference>
<comment type="caution">
    <text evidence="3">The sequence shown here is derived from an EMBL/GenBank/DDBJ whole genome shotgun (WGS) entry which is preliminary data.</text>
</comment>